<dbReference type="EMBL" id="RBXO01000001">
    <property type="protein sequence ID" value="RKT53895.1"/>
    <property type="molecule type" value="Genomic_DNA"/>
</dbReference>
<dbReference type="Proteomes" id="UP000282084">
    <property type="component" value="Unassembled WGS sequence"/>
</dbReference>
<gene>
    <name evidence="3" type="ORF">C8E97_2481</name>
</gene>
<keyword evidence="4" id="KW-1185">Reference proteome</keyword>
<keyword evidence="2" id="KW-0812">Transmembrane</keyword>
<feature type="region of interest" description="Disordered" evidence="1">
    <location>
        <begin position="1"/>
        <end position="20"/>
    </location>
</feature>
<evidence type="ECO:0000256" key="1">
    <source>
        <dbReference type="SAM" id="MobiDB-lite"/>
    </source>
</evidence>
<keyword evidence="2" id="KW-0472">Membrane</keyword>
<accession>A0A495VZT3</accession>
<dbReference type="AlphaFoldDB" id="A0A495VZT3"/>
<keyword evidence="2" id="KW-1133">Transmembrane helix</keyword>
<feature type="transmembrane region" description="Helical" evidence="2">
    <location>
        <begin position="309"/>
        <end position="328"/>
    </location>
</feature>
<protein>
    <recommendedName>
        <fullName evidence="5">Magnesium transporter</fullName>
    </recommendedName>
</protein>
<dbReference type="RefSeq" id="WP_147455085.1">
    <property type="nucleotide sequence ID" value="NZ_RBXO01000001.1"/>
</dbReference>
<evidence type="ECO:0008006" key="5">
    <source>
        <dbReference type="Google" id="ProtNLM"/>
    </source>
</evidence>
<name>A0A495VZT3_9PSEU</name>
<dbReference type="OrthoDB" id="3430209at2"/>
<sequence length="364" mass="39289">MQPDRRHLLLAGTPPRPDHGFRATVTTGVEHQPDRDSFDSLGVVALLAAPYLRVLGARGDRRVVVGTVEVAVGADGDATVTLIVQAGWRERGGWHQEDERHGADALIGSLAGPAHRVTGDARSVAVTAAKAFAEASRAELARLRGIRYGLERQIADLLAQRRSAALRPLLAEIIELSIATGRARDHARDAVRNGLWIWLWDTDTYHRNRDRAGDHRTDPPDAHRTGLRDTHRAALRHCEAMETELAEEAARLHTLLTSMSTFAVAQDGEAQQRFNMVAAGAAAGLGLPALILSFYGADSFLPLDSFDRAWRALAPIAVTALVAVTLALRRMPGRATARHYVFAVGLVVTLIGVLFVAGALAPRG</sequence>
<evidence type="ECO:0000313" key="4">
    <source>
        <dbReference type="Proteomes" id="UP000282084"/>
    </source>
</evidence>
<comment type="caution">
    <text evidence="3">The sequence shown here is derived from an EMBL/GenBank/DDBJ whole genome shotgun (WGS) entry which is preliminary data.</text>
</comment>
<evidence type="ECO:0000313" key="3">
    <source>
        <dbReference type="EMBL" id="RKT53895.1"/>
    </source>
</evidence>
<organism evidence="3 4">
    <name type="scientific">Saccharothrix australiensis</name>
    <dbReference type="NCBI Taxonomy" id="2072"/>
    <lineage>
        <taxon>Bacteria</taxon>
        <taxon>Bacillati</taxon>
        <taxon>Actinomycetota</taxon>
        <taxon>Actinomycetes</taxon>
        <taxon>Pseudonocardiales</taxon>
        <taxon>Pseudonocardiaceae</taxon>
        <taxon>Saccharothrix</taxon>
    </lineage>
</organism>
<evidence type="ECO:0000256" key="2">
    <source>
        <dbReference type="SAM" id="Phobius"/>
    </source>
</evidence>
<feature type="transmembrane region" description="Helical" evidence="2">
    <location>
        <begin position="276"/>
        <end position="297"/>
    </location>
</feature>
<feature type="transmembrane region" description="Helical" evidence="2">
    <location>
        <begin position="340"/>
        <end position="361"/>
    </location>
</feature>
<reference evidence="3 4" key="1">
    <citation type="submission" date="2018-10" db="EMBL/GenBank/DDBJ databases">
        <title>Sequencing the genomes of 1000 actinobacteria strains.</title>
        <authorList>
            <person name="Klenk H.-P."/>
        </authorList>
    </citation>
    <scope>NUCLEOTIDE SEQUENCE [LARGE SCALE GENOMIC DNA]</scope>
    <source>
        <strain evidence="3 4">DSM 43800</strain>
    </source>
</reference>
<proteinExistence type="predicted"/>